<comment type="caution">
    <text evidence="2">The sequence shown here is derived from an EMBL/GenBank/DDBJ whole genome shotgun (WGS) entry which is preliminary data.</text>
</comment>
<name>A0A2T2YM84_9BACT</name>
<evidence type="ECO:0000256" key="1">
    <source>
        <dbReference type="SAM" id="MobiDB-lite"/>
    </source>
</evidence>
<dbReference type="Proteomes" id="UP000240357">
    <property type="component" value="Unassembled WGS sequence"/>
</dbReference>
<evidence type="ECO:0000313" key="3">
    <source>
        <dbReference type="Proteomes" id="UP000240357"/>
    </source>
</evidence>
<organism evidence="2 3">
    <name type="scientific">Adhaeribacter arboris</name>
    <dbReference type="NCBI Taxonomy" id="2072846"/>
    <lineage>
        <taxon>Bacteria</taxon>
        <taxon>Pseudomonadati</taxon>
        <taxon>Bacteroidota</taxon>
        <taxon>Cytophagia</taxon>
        <taxon>Cytophagales</taxon>
        <taxon>Hymenobacteraceae</taxon>
        <taxon>Adhaeribacter</taxon>
    </lineage>
</organism>
<sequence length="91" mass="10473">MEEVQKPEPDYQKGFNEGYTIAKHLPELAEKLAKATAENLRGNGFQEGRNQFLSEKAKERYPSWLTGDRTSKGENEPTKTMDKDKDIEPER</sequence>
<protein>
    <submittedName>
        <fullName evidence="2">Uncharacterized protein</fullName>
    </submittedName>
</protein>
<accession>A0A2T2YM84</accession>
<keyword evidence="3" id="KW-1185">Reference proteome</keyword>
<dbReference type="RefSeq" id="WP_106932801.1">
    <property type="nucleotide sequence ID" value="NZ_PYFT01000001.1"/>
</dbReference>
<dbReference type="OrthoDB" id="798537at2"/>
<proteinExistence type="predicted"/>
<evidence type="ECO:0000313" key="2">
    <source>
        <dbReference type="EMBL" id="PSR56623.1"/>
    </source>
</evidence>
<feature type="compositionally biased region" description="Basic and acidic residues" evidence="1">
    <location>
        <begin position="69"/>
        <end position="91"/>
    </location>
</feature>
<dbReference type="EMBL" id="PYFT01000001">
    <property type="protein sequence ID" value="PSR56623.1"/>
    <property type="molecule type" value="Genomic_DNA"/>
</dbReference>
<reference evidence="2 3" key="1">
    <citation type="submission" date="2018-03" db="EMBL/GenBank/DDBJ databases">
        <title>Adhaeribacter sp. HMF7605 Genome sequencing and assembly.</title>
        <authorList>
            <person name="Kang H."/>
            <person name="Kang J."/>
            <person name="Cha I."/>
            <person name="Kim H."/>
            <person name="Joh K."/>
        </authorList>
    </citation>
    <scope>NUCLEOTIDE SEQUENCE [LARGE SCALE GENOMIC DNA]</scope>
    <source>
        <strain evidence="2 3">HMF7605</strain>
    </source>
</reference>
<dbReference type="AlphaFoldDB" id="A0A2T2YM84"/>
<feature type="region of interest" description="Disordered" evidence="1">
    <location>
        <begin position="41"/>
        <end position="91"/>
    </location>
</feature>
<gene>
    <name evidence="2" type="ORF">AHMF7605_25575</name>
</gene>